<name>A0A1G2EW47_9BACT</name>
<evidence type="ECO:0000313" key="3">
    <source>
        <dbReference type="Proteomes" id="UP000177486"/>
    </source>
</evidence>
<reference evidence="2 3" key="1">
    <citation type="journal article" date="2016" name="Nat. Commun.">
        <title>Thousands of microbial genomes shed light on interconnected biogeochemical processes in an aquifer system.</title>
        <authorList>
            <person name="Anantharaman K."/>
            <person name="Brown C.T."/>
            <person name="Hug L.A."/>
            <person name="Sharon I."/>
            <person name="Castelle C.J."/>
            <person name="Probst A.J."/>
            <person name="Thomas B.C."/>
            <person name="Singh A."/>
            <person name="Wilkins M.J."/>
            <person name="Karaoz U."/>
            <person name="Brodie E.L."/>
            <person name="Williams K.H."/>
            <person name="Hubbard S.S."/>
            <person name="Banfield J.F."/>
        </authorList>
    </citation>
    <scope>NUCLEOTIDE SEQUENCE [LARGE SCALE GENOMIC DNA]</scope>
</reference>
<keyword evidence="1" id="KW-0732">Signal</keyword>
<evidence type="ECO:0008006" key="4">
    <source>
        <dbReference type="Google" id="ProtNLM"/>
    </source>
</evidence>
<gene>
    <name evidence="2" type="ORF">A2931_04420</name>
</gene>
<protein>
    <recommendedName>
        <fullName evidence="4">DUF5667 domain-containing protein</fullName>
    </recommendedName>
</protein>
<feature type="signal peptide" evidence="1">
    <location>
        <begin position="1"/>
        <end position="23"/>
    </location>
</feature>
<feature type="chain" id="PRO_5009582787" description="DUF5667 domain-containing protein" evidence="1">
    <location>
        <begin position="24"/>
        <end position="105"/>
    </location>
</feature>
<comment type="caution">
    <text evidence="2">The sequence shown here is derived from an EMBL/GenBank/DDBJ whole genome shotgun (WGS) entry which is preliminary data.</text>
</comment>
<accession>A0A1G2EW47</accession>
<dbReference type="EMBL" id="MHMQ01000034">
    <property type="protein sequence ID" value="OGZ29610.1"/>
    <property type="molecule type" value="Genomic_DNA"/>
</dbReference>
<sequence length="105" mass="11698">MKMARILAVILVSAFLFSPPALADHEGRTPKCFLKSNVFADFDKIVEGILRIAKNNGKEIDEKTKSELKKELTEITIKLESLVGNFFVDKKEDCPAGTKFVPANK</sequence>
<dbReference type="AlphaFoldDB" id="A0A1G2EW47"/>
<dbReference type="Proteomes" id="UP000177486">
    <property type="component" value="Unassembled WGS sequence"/>
</dbReference>
<proteinExistence type="predicted"/>
<organism evidence="2 3">
    <name type="scientific">Candidatus Niyogibacteria bacterium RIFCSPLOWO2_01_FULL_45_48</name>
    <dbReference type="NCBI Taxonomy" id="1801724"/>
    <lineage>
        <taxon>Bacteria</taxon>
        <taxon>Candidatus Niyogiibacteriota</taxon>
    </lineage>
</organism>
<evidence type="ECO:0000313" key="2">
    <source>
        <dbReference type="EMBL" id="OGZ29610.1"/>
    </source>
</evidence>
<evidence type="ECO:0000256" key="1">
    <source>
        <dbReference type="SAM" id="SignalP"/>
    </source>
</evidence>